<protein>
    <submittedName>
        <fullName evidence="2">DUF1467 family protein</fullName>
    </submittedName>
</protein>
<sequence>MGIGSAFAVYLLIWMVTLFVVLPFGVRTPSDEGRDAVTGHADSAPIRPMLAKKLLWNSVLSAIIFGLLWLNYKLGWITPDMLPSY</sequence>
<name>A0ABS6SE52_9SPHN</name>
<keyword evidence="1" id="KW-0472">Membrane</keyword>
<dbReference type="EMBL" id="JAGSPA010000002">
    <property type="protein sequence ID" value="MBV7256689.1"/>
    <property type="molecule type" value="Genomic_DNA"/>
</dbReference>
<reference evidence="2 3" key="1">
    <citation type="submission" date="2021-04" db="EMBL/GenBank/DDBJ databases">
        <authorList>
            <person name="Pira H."/>
            <person name="Risdian C."/>
            <person name="Wink J."/>
        </authorList>
    </citation>
    <scope>NUCLEOTIDE SEQUENCE [LARGE SCALE GENOMIC DNA]</scope>
    <source>
        <strain evidence="2 3">WHA3</strain>
    </source>
</reference>
<accession>A0ABS6SE52</accession>
<dbReference type="RefSeq" id="WP_218445384.1">
    <property type="nucleotide sequence ID" value="NZ_JAGSPA010000002.1"/>
</dbReference>
<evidence type="ECO:0000313" key="2">
    <source>
        <dbReference type="EMBL" id="MBV7256689.1"/>
    </source>
</evidence>
<keyword evidence="3" id="KW-1185">Reference proteome</keyword>
<evidence type="ECO:0000256" key="1">
    <source>
        <dbReference type="SAM" id="Phobius"/>
    </source>
</evidence>
<dbReference type="InterPro" id="IPR009935">
    <property type="entry name" value="DUF1467"/>
</dbReference>
<dbReference type="Proteomes" id="UP000722336">
    <property type="component" value="Unassembled WGS sequence"/>
</dbReference>
<dbReference type="Pfam" id="PF07330">
    <property type="entry name" value="DUF1467"/>
    <property type="match status" value="1"/>
</dbReference>
<gene>
    <name evidence="2" type="ORF">KCG44_07810</name>
</gene>
<proteinExistence type="predicted"/>
<comment type="caution">
    <text evidence="2">The sequence shown here is derived from an EMBL/GenBank/DDBJ whole genome shotgun (WGS) entry which is preliminary data.</text>
</comment>
<organism evidence="2 3">
    <name type="scientific">Pacificimonas pallii</name>
    <dbReference type="NCBI Taxonomy" id="2827236"/>
    <lineage>
        <taxon>Bacteria</taxon>
        <taxon>Pseudomonadati</taxon>
        <taxon>Pseudomonadota</taxon>
        <taxon>Alphaproteobacteria</taxon>
        <taxon>Sphingomonadales</taxon>
        <taxon>Sphingosinicellaceae</taxon>
        <taxon>Pacificimonas</taxon>
    </lineage>
</organism>
<feature type="transmembrane region" description="Helical" evidence="1">
    <location>
        <begin position="6"/>
        <end position="26"/>
    </location>
</feature>
<keyword evidence="1" id="KW-0812">Transmembrane</keyword>
<keyword evidence="1" id="KW-1133">Transmembrane helix</keyword>
<feature type="transmembrane region" description="Helical" evidence="1">
    <location>
        <begin position="54"/>
        <end position="72"/>
    </location>
</feature>
<evidence type="ECO:0000313" key="3">
    <source>
        <dbReference type="Proteomes" id="UP000722336"/>
    </source>
</evidence>